<evidence type="ECO:0000313" key="1">
    <source>
        <dbReference type="EMBL" id="SBV98593.1"/>
    </source>
</evidence>
<protein>
    <submittedName>
        <fullName evidence="1">Transcriptional regulator, XRE family</fullName>
    </submittedName>
</protein>
<sequence length="211" mass="23861">MRIAQKSNIMERNFYFSNDVFITPTMLLDSISHCYNTLDMIDSNLIANGSPKVSQLIELANLSSIVGNLLGAGFAQYSNGLYERNKPHTYPDIIPIEPNLAGIEIKTALETNSPKGHQPKEGYYITYRYVLTNENGEFLKGTKNRGDTVTIWEVKFGYLYSHDFSCSNTEGDSGKTAVIKTDSFNKMQLLYFDESCIPYKHTNNTPYKGYN</sequence>
<dbReference type="EMBL" id="FLUN01000001">
    <property type="protein sequence ID" value="SBV98593.1"/>
    <property type="molecule type" value="Genomic_DNA"/>
</dbReference>
<organism evidence="1">
    <name type="scientific">uncultured Eubacteriales bacterium</name>
    <dbReference type="NCBI Taxonomy" id="172733"/>
    <lineage>
        <taxon>Bacteria</taxon>
        <taxon>Bacillati</taxon>
        <taxon>Bacillota</taxon>
        <taxon>Clostridia</taxon>
        <taxon>Eubacteriales</taxon>
        <taxon>environmental samples</taxon>
    </lineage>
</organism>
<proteinExistence type="predicted"/>
<gene>
    <name evidence="1" type="ORF">KL86CLO1_11062</name>
</gene>
<name>A0A212JGM1_9FIRM</name>
<reference evidence="1" key="1">
    <citation type="submission" date="2016-04" db="EMBL/GenBank/DDBJ databases">
        <authorList>
            <person name="Evans L.H."/>
            <person name="Alamgir A."/>
            <person name="Owens N."/>
            <person name="Weber N.D."/>
            <person name="Virtaneva K."/>
            <person name="Barbian K."/>
            <person name="Babar A."/>
            <person name="Rosenke K."/>
        </authorList>
    </citation>
    <scope>NUCLEOTIDE SEQUENCE</scope>
    <source>
        <strain evidence="1">86</strain>
    </source>
</reference>
<dbReference type="AlphaFoldDB" id="A0A212JGM1"/>
<accession>A0A212JGM1</accession>